<evidence type="ECO:0000259" key="1">
    <source>
        <dbReference type="PROSITE" id="PS50060"/>
    </source>
</evidence>
<dbReference type="InterPro" id="IPR000998">
    <property type="entry name" value="MAM_dom"/>
</dbReference>
<dbReference type="PROSITE" id="PS50060">
    <property type="entry name" value="MAM_2"/>
    <property type="match status" value="1"/>
</dbReference>
<dbReference type="Proteomes" id="UP001153148">
    <property type="component" value="Unassembled WGS sequence"/>
</dbReference>
<name>A0ABN7NWA6_TIMPD</name>
<accession>A0ABN7NWA6</accession>
<proteinExistence type="predicted"/>
<gene>
    <name evidence="2" type="ORF">TPAB3V08_LOCUS4361</name>
</gene>
<comment type="caution">
    <text evidence="2">The sequence shown here is derived from an EMBL/GenBank/DDBJ whole genome shotgun (WGS) entry which is preliminary data.</text>
</comment>
<evidence type="ECO:0000313" key="3">
    <source>
        <dbReference type="Proteomes" id="UP001153148"/>
    </source>
</evidence>
<feature type="domain" description="MAM" evidence="1">
    <location>
        <begin position="8"/>
        <end position="60"/>
    </location>
</feature>
<evidence type="ECO:0000313" key="2">
    <source>
        <dbReference type="EMBL" id="CAG2057382.1"/>
    </source>
</evidence>
<protein>
    <recommendedName>
        <fullName evidence="1">MAM domain-containing protein</fullName>
    </recommendedName>
</protein>
<dbReference type="EMBL" id="CAJPIN010005324">
    <property type="protein sequence ID" value="CAG2057382.1"/>
    <property type="molecule type" value="Genomic_DNA"/>
</dbReference>
<keyword evidence="3" id="KW-1185">Reference proteome</keyword>
<reference evidence="2" key="1">
    <citation type="submission" date="2021-03" db="EMBL/GenBank/DDBJ databases">
        <authorList>
            <person name="Tran Van P."/>
        </authorList>
    </citation>
    <scope>NUCLEOTIDE SEQUENCE</scope>
</reference>
<organism evidence="2 3">
    <name type="scientific">Timema podura</name>
    <name type="common">Walking stick</name>
    <dbReference type="NCBI Taxonomy" id="61482"/>
    <lineage>
        <taxon>Eukaryota</taxon>
        <taxon>Metazoa</taxon>
        <taxon>Ecdysozoa</taxon>
        <taxon>Arthropoda</taxon>
        <taxon>Hexapoda</taxon>
        <taxon>Insecta</taxon>
        <taxon>Pterygota</taxon>
        <taxon>Neoptera</taxon>
        <taxon>Polyneoptera</taxon>
        <taxon>Phasmatodea</taxon>
        <taxon>Timematodea</taxon>
        <taxon>Timematoidea</taxon>
        <taxon>Timematidae</taxon>
        <taxon>Timema</taxon>
    </lineage>
</organism>
<sequence>MGIDDRENICDFGSENDLITCDWVNRNGSSLQWQAGAGTLANWLGGPTVDAGSGDDSERGEGNAGPGGLVSLVFVDRVHSLVALRTDPEDLLWESVVNMDWPASHILSQNHYRLPPCWRPSGIVLPCSAGSSPNHLVRGACYLNLCSIIFMGLEEGDVPHSPAVGSPHPVLAGDGWSRQLHEVPTRQLRANVLGNLGST</sequence>